<dbReference type="CDD" id="cd01650">
    <property type="entry name" value="RT_nLTR_like"/>
    <property type="match status" value="1"/>
</dbReference>
<dbReference type="InterPro" id="IPR013083">
    <property type="entry name" value="Znf_RING/FYVE/PHD"/>
</dbReference>
<evidence type="ECO:0000256" key="3">
    <source>
        <dbReference type="ARBA" id="ARBA00022833"/>
    </source>
</evidence>
<feature type="domain" description="Reverse transcriptase" evidence="5">
    <location>
        <begin position="705"/>
        <end position="973"/>
    </location>
</feature>
<proteinExistence type="predicted"/>
<gene>
    <name evidence="6" type="ORF">HOLleu_20227</name>
</gene>
<evidence type="ECO:0000313" key="6">
    <source>
        <dbReference type="EMBL" id="KAJ8036296.1"/>
    </source>
</evidence>
<dbReference type="Pfam" id="PF03372">
    <property type="entry name" value="Exo_endo_phos"/>
    <property type="match status" value="1"/>
</dbReference>
<dbReference type="InterPro" id="IPR005135">
    <property type="entry name" value="Endo/exonuclease/phosphatase"/>
</dbReference>
<name>A0A9Q1C0F2_HOLLE</name>
<keyword evidence="3" id="KW-0862">Zinc</keyword>
<keyword evidence="2" id="KW-0863">Zinc-finger</keyword>
<dbReference type="Proteomes" id="UP001152320">
    <property type="component" value="Chromosome 9"/>
</dbReference>
<dbReference type="AlphaFoldDB" id="A0A9Q1C0F2"/>
<protein>
    <submittedName>
        <fullName evidence="6">RNA-directed DNA polymerase from mobile element jockey</fullName>
    </submittedName>
</protein>
<dbReference type="SUPFAM" id="SSF56219">
    <property type="entry name" value="DNase I-like"/>
    <property type="match status" value="1"/>
</dbReference>
<dbReference type="PROSITE" id="PS50878">
    <property type="entry name" value="RT_POL"/>
    <property type="match status" value="1"/>
</dbReference>
<feature type="signal peptide" evidence="4">
    <location>
        <begin position="1"/>
        <end position="24"/>
    </location>
</feature>
<dbReference type="Gene3D" id="3.60.10.10">
    <property type="entry name" value="Endonuclease/exonuclease/phosphatase"/>
    <property type="match status" value="1"/>
</dbReference>
<dbReference type="OrthoDB" id="410381at2759"/>
<dbReference type="GO" id="GO:0003964">
    <property type="term" value="F:RNA-directed DNA polymerase activity"/>
    <property type="evidence" value="ECO:0007669"/>
    <property type="project" value="UniProtKB-KW"/>
</dbReference>
<organism evidence="6 7">
    <name type="scientific">Holothuria leucospilota</name>
    <name type="common">Black long sea cucumber</name>
    <name type="synonym">Mertensiothuria leucospilota</name>
    <dbReference type="NCBI Taxonomy" id="206669"/>
    <lineage>
        <taxon>Eukaryota</taxon>
        <taxon>Metazoa</taxon>
        <taxon>Echinodermata</taxon>
        <taxon>Eleutherozoa</taxon>
        <taxon>Echinozoa</taxon>
        <taxon>Holothuroidea</taxon>
        <taxon>Aspidochirotacea</taxon>
        <taxon>Aspidochirotida</taxon>
        <taxon>Holothuriidae</taxon>
        <taxon>Holothuria</taxon>
    </lineage>
</organism>
<dbReference type="EMBL" id="JAIZAY010000009">
    <property type="protein sequence ID" value="KAJ8036296.1"/>
    <property type="molecule type" value="Genomic_DNA"/>
</dbReference>
<dbReference type="CDD" id="cd15489">
    <property type="entry name" value="PHD_SF"/>
    <property type="match status" value="1"/>
</dbReference>
<feature type="chain" id="PRO_5040480112" evidence="4">
    <location>
        <begin position="25"/>
        <end position="1178"/>
    </location>
</feature>
<dbReference type="PANTHER" id="PTHR47510:SF3">
    <property type="entry name" value="ENDO_EXONUCLEASE_PHOSPHATASE DOMAIN-CONTAINING PROTEIN"/>
    <property type="match status" value="1"/>
</dbReference>
<sequence>MFPCMNFHWIAKLVFIIITGTIRIQNVSPPFLDDLPDLSRDHWTIPTVINDNLSLTSYLCNYGVSCKLPSSHSTTLSGLIQHKHKLSHKLITTSLLLILAGDIASNPGPCASRKPRHPCVHCSKGVTARSKAVSCDGCERWVHIRCTYIISDAVYDTLVADGSDFNFLCNCCTLQSLPFGDTSSHPDVNDMNIDIANTDDGRMTKPSAALDEQFECFNQKGLHFIHLNVRSLIPKLSELKLLAVRTKATIIALSETWLDDSVTNAEISIEGYSVLRRDRNRNGGGVCLYVSNKVAFNSRLDLNCDQTEAVWVDLLLPKSKPITVCSCYRPPDDYNFISALEVTISHIRADCELTILGDLNIDFLRKTGSLYDKLNCLSSTFACKQVIDSPTRVTDSCSSLLDHIICNNDNKLSQSGTISIGLSDHFLIYCTRKRAHKKQVSHHHNTIKVRSLKHYSKQSLVTAITTTDWSEVYCSDVDKAWCVFKRIFTGLIDNIAPIKEIRLKKRTEPWMTSEILDSIRLRDQLLHRFKRDRNQDLYSTYTKIRNKVQRDVKHAKSKYFLDKIAEDKANPRKLWQHLKSLGYSSTPDNEAQIVLNIDGEVCSAQKGVANYINDFFTKISSSLVKDLPQPTGKFDFDSSAFKNYYNKMKIVSNSFKLCKVSTDFVYNEICALKISKGTGLDGIPARFIKDGADVLKDQLTHIINLFIETSTVPLDFKYARVKPLFKKQSRLDVSNYRPISILSVASKLLEKAIFTQMEKYLKENNILYGFQSGFRGGFSTETCLVHLSDYIRSQSSLGNYTGMVLIDLQKAFDTVDHNILCSKLRAMGFSNVDWFKSYLGGRRQLVSVNGVNSDPTIITCGVPQGSILGPLLFLCYVNDMPISVNCKLLLYADDSALIVSDKDVSNISSSLSNELESCREWLVDNKLSLHLGKTESILFGSKAMLKKSTPLSVSCNGNLIKPSNSVKYLGIVLDETLSGEHIVCNILKKAGARLKFLYRHSNSLNRSSRKILCSALIQCYLDYSCTSWYSAISQHYKNKLQILQNKIVRFILDRGPRFHIGQAELDSVGFLSVDDRVQQLKLNLVFKIFHDICPEYLKFNFTRFSAIHQHCTRGSPFNFLVPKVKGLADRTFFFTAINHWNALPNSIKQIKSTHSFKLQVKTHLANKSRIVDQNQSLI</sequence>
<keyword evidence="6" id="KW-0808">Transferase</keyword>
<evidence type="ECO:0000256" key="4">
    <source>
        <dbReference type="SAM" id="SignalP"/>
    </source>
</evidence>
<dbReference type="InterPro" id="IPR019786">
    <property type="entry name" value="Zinc_finger_PHD-type_CS"/>
</dbReference>
<dbReference type="GO" id="GO:0008270">
    <property type="term" value="F:zinc ion binding"/>
    <property type="evidence" value="ECO:0007669"/>
    <property type="project" value="UniProtKB-KW"/>
</dbReference>
<keyword evidence="6" id="KW-0695">RNA-directed DNA polymerase</keyword>
<evidence type="ECO:0000313" key="7">
    <source>
        <dbReference type="Proteomes" id="UP001152320"/>
    </source>
</evidence>
<dbReference type="SUPFAM" id="SSF56672">
    <property type="entry name" value="DNA/RNA polymerases"/>
    <property type="match status" value="1"/>
</dbReference>
<reference evidence="6" key="1">
    <citation type="submission" date="2021-10" db="EMBL/GenBank/DDBJ databases">
        <title>Tropical sea cucumber genome reveals ecological adaptation and Cuvierian tubules defense mechanism.</title>
        <authorList>
            <person name="Chen T."/>
        </authorList>
    </citation>
    <scope>NUCLEOTIDE SEQUENCE</scope>
    <source>
        <strain evidence="6">Nanhai2018</strain>
        <tissue evidence="6">Muscle</tissue>
    </source>
</reference>
<dbReference type="InterPro" id="IPR011011">
    <property type="entry name" value="Znf_FYVE_PHD"/>
</dbReference>
<dbReference type="InterPro" id="IPR036691">
    <property type="entry name" value="Endo/exonu/phosph_ase_sf"/>
</dbReference>
<evidence type="ECO:0000259" key="5">
    <source>
        <dbReference type="PROSITE" id="PS50878"/>
    </source>
</evidence>
<accession>A0A9Q1C0F2</accession>
<keyword evidence="6" id="KW-0548">Nucleotidyltransferase</keyword>
<dbReference type="InterPro" id="IPR043502">
    <property type="entry name" value="DNA/RNA_pol_sf"/>
</dbReference>
<dbReference type="PROSITE" id="PS01359">
    <property type="entry name" value="ZF_PHD_1"/>
    <property type="match status" value="1"/>
</dbReference>
<keyword evidence="1" id="KW-0479">Metal-binding</keyword>
<dbReference type="Pfam" id="PF00078">
    <property type="entry name" value="RVT_1"/>
    <property type="match status" value="1"/>
</dbReference>
<keyword evidence="7" id="KW-1185">Reference proteome</keyword>
<dbReference type="PANTHER" id="PTHR47510">
    <property type="entry name" value="REVERSE TRANSCRIPTASE DOMAIN-CONTAINING PROTEIN"/>
    <property type="match status" value="1"/>
</dbReference>
<dbReference type="InterPro" id="IPR000477">
    <property type="entry name" value="RT_dom"/>
</dbReference>
<comment type="caution">
    <text evidence="6">The sequence shown here is derived from an EMBL/GenBank/DDBJ whole genome shotgun (WGS) entry which is preliminary data.</text>
</comment>
<evidence type="ECO:0000256" key="2">
    <source>
        <dbReference type="ARBA" id="ARBA00022771"/>
    </source>
</evidence>
<dbReference type="Gene3D" id="3.30.40.10">
    <property type="entry name" value="Zinc/RING finger domain, C3HC4 (zinc finger)"/>
    <property type="match status" value="1"/>
</dbReference>
<dbReference type="SUPFAM" id="SSF57903">
    <property type="entry name" value="FYVE/PHD zinc finger"/>
    <property type="match status" value="1"/>
</dbReference>
<evidence type="ECO:0000256" key="1">
    <source>
        <dbReference type="ARBA" id="ARBA00022723"/>
    </source>
</evidence>
<keyword evidence="4" id="KW-0732">Signal</keyword>